<dbReference type="GO" id="GO:0030490">
    <property type="term" value="P:maturation of SSU-rRNA"/>
    <property type="evidence" value="ECO:0007669"/>
    <property type="project" value="TreeGrafter"/>
</dbReference>
<evidence type="ECO:0000256" key="6">
    <source>
        <dbReference type="ARBA" id="ARBA00024695"/>
    </source>
</evidence>
<dbReference type="EMBL" id="JACGWK010001102">
    <property type="protein sequence ID" value="KAL0292922.1"/>
    <property type="molecule type" value="Genomic_DNA"/>
</dbReference>
<evidence type="ECO:0000256" key="5">
    <source>
        <dbReference type="ARBA" id="ARBA00023242"/>
    </source>
</evidence>
<dbReference type="AlphaFoldDB" id="A0AAW2JF01"/>
<evidence type="ECO:0000256" key="4">
    <source>
        <dbReference type="ARBA" id="ARBA00022552"/>
    </source>
</evidence>
<keyword evidence="4" id="KW-0698">rRNA processing</keyword>
<evidence type="ECO:0000256" key="3">
    <source>
        <dbReference type="ARBA" id="ARBA00022517"/>
    </source>
</evidence>
<reference evidence="7" key="2">
    <citation type="journal article" date="2024" name="Plant">
        <title>Genomic evolution and insights into agronomic trait innovations of Sesamum species.</title>
        <authorList>
            <person name="Miao H."/>
            <person name="Wang L."/>
            <person name="Qu L."/>
            <person name="Liu H."/>
            <person name="Sun Y."/>
            <person name="Le M."/>
            <person name="Wang Q."/>
            <person name="Wei S."/>
            <person name="Zheng Y."/>
            <person name="Lin W."/>
            <person name="Duan Y."/>
            <person name="Cao H."/>
            <person name="Xiong S."/>
            <person name="Wang X."/>
            <person name="Wei L."/>
            <person name="Li C."/>
            <person name="Ma Q."/>
            <person name="Ju M."/>
            <person name="Zhao R."/>
            <person name="Li G."/>
            <person name="Mu C."/>
            <person name="Tian Q."/>
            <person name="Mei H."/>
            <person name="Zhang T."/>
            <person name="Gao T."/>
            <person name="Zhang H."/>
        </authorList>
    </citation>
    <scope>NUCLEOTIDE SEQUENCE</scope>
    <source>
        <strain evidence="7">G01</strain>
    </source>
</reference>
<comment type="subcellular location">
    <subcellularLocation>
        <location evidence="1">Nucleus</location>
        <location evidence="1">Nucleolus</location>
    </subcellularLocation>
</comment>
<proteinExistence type="inferred from homology"/>
<comment type="similarity">
    <text evidence="2">Belongs to the NOP14 family.</text>
</comment>
<dbReference type="InterPro" id="IPR007276">
    <property type="entry name" value="Nop14"/>
</dbReference>
<feature type="non-terminal residue" evidence="7">
    <location>
        <position position="64"/>
    </location>
</feature>
<gene>
    <name evidence="7" type="ORF">Sangu_3247700</name>
</gene>
<sequence length="64" mass="7724">MQRQKTLLKKYEQSTKSSVFVDKRIGEQNEGLGEFDKAILRSQRERQVRIFQIDCFFKYIGRNH</sequence>
<organism evidence="7">
    <name type="scientific">Sesamum angustifolium</name>
    <dbReference type="NCBI Taxonomy" id="2727405"/>
    <lineage>
        <taxon>Eukaryota</taxon>
        <taxon>Viridiplantae</taxon>
        <taxon>Streptophyta</taxon>
        <taxon>Embryophyta</taxon>
        <taxon>Tracheophyta</taxon>
        <taxon>Spermatophyta</taxon>
        <taxon>Magnoliopsida</taxon>
        <taxon>eudicotyledons</taxon>
        <taxon>Gunneridae</taxon>
        <taxon>Pentapetalae</taxon>
        <taxon>asterids</taxon>
        <taxon>lamiids</taxon>
        <taxon>Lamiales</taxon>
        <taxon>Pedaliaceae</taxon>
        <taxon>Sesamum</taxon>
    </lineage>
</organism>
<comment type="function">
    <text evidence="6">Involved in nucleolar processing of pre-18S ribosomal RNA. Has a role in the nuclear export of 40S pre-ribosomal subunit to the cytoplasm.</text>
</comment>
<accession>A0AAW2JF01</accession>
<dbReference type="PANTHER" id="PTHR23183:SF0">
    <property type="entry name" value="NUCLEOLAR PROTEIN 14"/>
    <property type="match status" value="1"/>
</dbReference>
<keyword evidence="3" id="KW-0690">Ribosome biogenesis</keyword>
<evidence type="ECO:0000256" key="2">
    <source>
        <dbReference type="ARBA" id="ARBA00007466"/>
    </source>
</evidence>
<dbReference type="GO" id="GO:0032040">
    <property type="term" value="C:small-subunit processome"/>
    <property type="evidence" value="ECO:0007669"/>
    <property type="project" value="InterPro"/>
</dbReference>
<evidence type="ECO:0000313" key="7">
    <source>
        <dbReference type="EMBL" id="KAL0292922.1"/>
    </source>
</evidence>
<keyword evidence="5" id="KW-0539">Nucleus</keyword>
<dbReference type="Pfam" id="PF04147">
    <property type="entry name" value="Nop14"/>
    <property type="match status" value="1"/>
</dbReference>
<evidence type="ECO:0000256" key="1">
    <source>
        <dbReference type="ARBA" id="ARBA00004604"/>
    </source>
</evidence>
<comment type="caution">
    <text evidence="7">The sequence shown here is derived from an EMBL/GenBank/DDBJ whole genome shotgun (WGS) entry which is preliminary data.</text>
</comment>
<dbReference type="PANTHER" id="PTHR23183">
    <property type="entry name" value="NOP14"/>
    <property type="match status" value="1"/>
</dbReference>
<dbReference type="GO" id="GO:0030692">
    <property type="term" value="C:Noc4p-Nop14p complex"/>
    <property type="evidence" value="ECO:0007669"/>
    <property type="project" value="TreeGrafter"/>
</dbReference>
<protein>
    <submittedName>
        <fullName evidence="7">Uncharacterized protein</fullName>
    </submittedName>
</protein>
<reference evidence="7" key="1">
    <citation type="submission" date="2020-06" db="EMBL/GenBank/DDBJ databases">
        <authorList>
            <person name="Li T."/>
            <person name="Hu X."/>
            <person name="Zhang T."/>
            <person name="Song X."/>
            <person name="Zhang H."/>
            <person name="Dai N."/>
            <person name="Sheng W."/>
            <person name="Hou X."/>
            <person name="Wei L."/>
        </authorList>
    </citation>
    <scope>NUCLEOTIDE SEQUENCE</scope>
    <source>
        <strain evidence="7">G01</strain>
        <tissue evidence="7">Leaf</tissue>
    </source>
</reference>
<name>A0AAW2JF01_9LAMI</name>